<dbReference type="HOGENOM" id="CLU_1711876_0_0_5"/>
<dbReference type="RefSeq" id="WP_011477287.1">
    <property type="nucleotide sequence ID" value="NC_007940.1"/>
</dbReference>
<dbReference type="PANTHER" id="PTHR24111">
    <property type="entry name" value="LEUCINE-RICH REPEAT-CONTAINING PROTEIN 34"/>
    <property type="match status" value="1"/>
</dbReference>
<dbReference type="KEGG" id="rbe:RBE_0618"/>
<evidence type="ECO:0000313" key="2">
    <source>
        <dbReference type="EMBL" id="ABE04699.1"/>
    </source>
</evidence>
<organism evidence="2 3">
    <name type="scientific">Rickettsia bellii (strain RML369-C)</name>
    <dbReference type="NCBI Taxonomy" id="336407"/>
    <lineage>
        <taxon>Bacteria</taxon>
        <taxon>Pseudomonadati</taxon>
        <taxon>Pseudomonadota</taxon>
        <taxon>Alphaproteobacteria</taxon>
        <taxon>Rickettsiales</taxon>
        <taxon>Rickettsiaceae</taxon>
        <taxon>Rickettsieae</taxon>
        <taxon>Rickettsia</taxon>
        <taxon>belli group</taxon>
    </lineage>
</organism>
<gene>
    <name evidence="2" type="ordered locus">RBE_0618</name>
</gene>
<evidence type="ECO:0000256" key="1">
    <source>
        <dbReference type="ARBA" id="ARBA00022737"/>
    </source>
</evidence>
<protein>
    <submittedName>
        <fullName evidence="2">Leucine-rich repeat protein</fullName>
    </submittedName>
</protein>
<dbReference type="PANTHER" id="PTHR24111:SF0">
    <property type="entry name" value="LEUCINE-RICH REPEAT-CONTAINING PROTEIN"/>
    <property type="match status" value="1"/>
</dbReference>
<accession>Q1RIW5</accession>
<dbReference type="InterPro" id="IPR032675">
    <property type="entry name" value="LRR_dom_sf"/>
</dbReference>
<dbReference type="SUPFAM" id="SSF52047">
    <property type="entry name" value="RNI-like"/>
    <property type="match status" value="1"/>
</dbReference>
<dbReference type="Gene3D" id="3.80.10.10">
    <property type="entry name" value="Ribonuclease Inhibitor"/>
    <property type="match status" value="1"/>
</dbReference>
<keyword evidence="1" id="KW-0677">Repeat</keyword>
<name>Q1RIW5_RICBR</name>
<evidence type="ECO:0000313" key="3">
    <source>
        <dbReference type="Proteomes" id="UP000001951"/>
    </source>
</evidence>
<proteinExistence type="predicted"/>
<dbReference type="Proteomes" id="UP000001951">
    <property type="component" value="Chromosome"/>
</dbReference>
<sequence>MKELLEFLEKKFNDENEIDILQHNNFELSLRNKYLDDEFFKELAVLLKFAPNIIHLNFEGNNMTHEGLKALLDGVKDHKLTSLNIGWSRGLESNSGKLIAELIQTSKTLTHLNLSCNNSKEAEIKLILEAVKIDNSVLHLVLCGNNIGTTGYI</sequence>
<dbReference type="AlphaFoldDB" id="Q1RIW5"/>
<reference evidence="2 3" key="1">
    <citation type="journal article" date="2006" name="PLoS Genet.">
        <title>Genome sequence of Rickettsia bellii illuminates the role of amoebae in gene exchanges between intracellular pathogens.</title>
        <authorList>
            <person name="Ogata H."/>
            <person name="La Scola B."/>
            <person name="Audic S."/>
            <person name="Renesto P."/>
            <person name="Blanc G."/>
            <person name="Robert C."/>
            <person name="Fournier P.-E."/>
            <person name="Claverie J.-M."/>
            <person name="Raoult D."/>
        </authorList>
    </citation>
    <scope>NUCLEOTIDE SEQUENCE [LARGE SCALE GENOMIC DNA]</scope>
    <source>
        <strain evidence="2 3">RML369-C</strain>
    </source>
</reference>
<dbReference type="InterPro" id="IPR052201">
    <property type="entry name" value="LRR-containing_regulator"/>
</dbReference>
<dbReference type="EMBL" id="CP000087">
    <property type="protein sequence ID" value="ABE04699.1"/>
    <property type="molecule type" value="Genomic_DNA"/>
</dbReference>